<gene>
    <name evidence="7" type="ORF">POTOM_029977</name>
</gene>
<keyword evidence="8" id="KW-1185">Reference proteome</keyword>
<dbReference type="Pfam" id="PF13041">
    <property type="entry name" value="PPR_2"/>
    <property type="match status" value="1"/>
</dbReference>
<evidence type="ECO:0000313" key="8">
    <source>
        <dbReference type="Proteomes" id="UP000886885"/>
    </source>
</evidence>
<dbReference type="PANTHER" id="PTHR45719">
    <property type="entry name" value="GLYCOSYLTRANSFERASE"/>
    <property type="match status" value="1"/>
</dbReference>
<evidence type="ECO:0000256" key="4">
    <source>
        <dbReference type="ARBA" id="ARBA00023136"/>
    </source>
</evidence>
<dbReference type="AlphaFoldDB" id="A0A8X7ZE49"/>
<dbReference type="GO" id="GO:0016020">
    <property type="term" value="C:membrane"/>
    <property type="evidence" value="ECO:0007669"/>
    <property type="project" value="UniProtKB-SubCell"/>
</dbReference>
<dbReference type="Proteomes" id="UP000886885">
    <property type="component" value="Chromosome 8A"/>
</dbReference>
<keyword evidence="3" id="KW-0808">Transferase</keyword>
<evidence type="ECO:0000256" key="2">
    <source>
        <dbReference type="ARBA" id="ARBA00022676"/>
    </source>
</evidence>
<sequence length="713" mass="80700">MGPEKRWLFTLFSSAFLSLLFLLVYSISAFSSSKQFPSIIHHGTHYPPAFAYYISGGRGDKDRILRLLLAVYHPRNRYLLHLGAEASDEERMRLVGAVNAVPAIRSFGNVDVIGMPSRLTYMGSSNLAAMLRAAAILLRMDAGWTWFVSLSATDYPLITQDAEHIPASNRNPGLRSRIGQLGISPRKRKLLLDLLECGSEYSEVGCHVEDFVATNTMLIPEDLSQLYKSTIHLMWVRDFVAINLMFTYLAHVFSCVSRDLSFIDHTSELGWKESQRIQPIVVDPGIYLARRSQIFHATEKRPTPDGFKLFTGKFSTTAGSPWVILSRPFLEFCILGWDNLPRTLLMYFNNVVLSEESYFHSVICNAPEFKNTTVNSDLRYMIWDNPPKMEPHFLNTSDYDLMVQSGVAFARQFQRDDPVLDKVDEKILKRGHQRAAPGAWCTGRRTWWMDPCSQWGDVNVVKPGPQAKKFEETIKNLLDEWNSQMNQCKSVYWATPLAGYDIVCRSGRVEGKQVNSLGGFSELRPVMELVNCASIRGSPPLGCNRHALVCSICGDERKRNNNPNMYLGIGIYFFVSTNGWGQEKNLLRLIESYNEMKDEGFELDVVTYGVLINARCKVRRYDDAIELFLEMEARNCKPSPHIHCILINGLGAEKRVDMAIKVRDQMKAYGGLPVMHMFSTLINSLCHENKLDEACMYYSGDVGCGYSASSTVV</sequence>
<keyword evidence="4" id="KW-0472">Membrane</keyword>
<dbReference type="OrthoDB" id="2019572at2759"/>
<comment type="caution">
    <text evidence="7">The sequence shown here is derived from an EMBL/GenBank/DDBJ whole genome shotgun (WGS) entry which is preliminary data.</text>
</comment>
<accession>A0A8X7ZE49</accession>
<keyword evidence="2" id="KW-0328">Glycosyltransferase</keyword>
<proteinExistence type="predicted"/>
<feature type="repeat" description="PPR" evidence="6">
    <location>
        <begin position="604"/>
        <end position="638"/>
    </location>
</feature>
<dbReference type="Pfam" id="PF02485">
    <property type="entry name" value="Branch"/>
    <property type="match status" value="2"/>
</dbReference>
<comment type="subcellular location">
    <subcellularLocation>
        <location evidence="1">Membrane</location>
        <topology evidence="1">Single-pass type II membrane protein</topology>
    </subcellularLocation>
</comment>
<evidence type="ECO:0000256" key="6">
    <source>
        <dbReference type="PROSITE-ProRule" id="PRU00708"/>
    </source>
</evidence>
<dbReference type="InterPro" id="IPR044610">
    <property type="entry name" value="GLCAT14A/B/C"/>
</dbReference>
<name>A0A8X7ZE49_POPTO</name>
<dbReference type="PROSITE" id="PS51375">
    <property type="entry name" value="PPR"/>
    <property type="match status" value="2"/>
</dbReference>
<organism evidence="7 8">
    <name type="scientific">Populus tomentosa</name>
    <name type="common">Chinese white poplar</name>
    <dbReference type="NCBI Taxonomy" id="118781"/>
    <lineage>
        <taxon>Eukaryota</taxon>
        <taxon>Viridiplantae</taxon>
        <taxon>Streptophyta</taxon>
        <taxon>Embryophyta</taxon>
        <taxon>Tracheophyta</taxon>
        <taxon>Spermatophyta</taxon>
        <taxon>Magnoliopsida</taxon>
        <taxon>eudicotyledons</taxon>
        <taxon>Gunneridae</taxon>
        <taxon>Pentapetalae</taxon>
        <taxon>rosids</taxon>
        <taxon>fabids</taxon>
        <taxon>Malpighiales</taxon>
        <taxon>Salicaceae</taxon>
        <taxon>Saliceae</taxon>
        <taxon>Populus</taxon>
    </lineage>
</organism>
<evidence type="ECO:0000256" key="1">
    <source>
        <dbReference type="ARBA" id="ARBA00004606"/>
    </source>
</evidence>
<dbReference type="GO" id="GO:0015020">
    <property type="term" value="F:glucuronosyltransferase activity"/>
    <property type="evidence" value="ECO:0007669"/>
    <property type="project" value="InterPro"/>
</dbReference>
<dbReference type="NCBIfam" id="TIGR00756">
    <property type="entry name" value="PPR"/>
    <property type="match status" value="2"/>
</dbReference>
<protein>
    <submittedName>
        <fullName evidence="7">Uncharacterized protein</fullName>
    </submittedName>
</protein>
<dbReference type="InterPro" id="IPR003406">
    <property type="entry name" value="Glyco_trans_14"/>
</dbReference>
<dbReference type="Pfam" id="PF01535">
    <property type="entry name" value="PPR"/>
    <property type="match status" value="1"/>
</dbReference>
<evidence type="ECO:0000256" key="3">
    <source>
        <dbReference type="ARBA" id="ARBA00022679"/>
    </source>
</evidence>
<evidence type="ECO:0000256" key="5">
    <source>
        <dbReference type="ARBA" id="ARBA00023180"/>
    </source>
</evidence>
<dbReference type="PANTHER" id="PTHR45719:SF14">
    <property type="entry name" value="BETA-GLUCURONOSYLTRANSFERASE GLCAT14A"/>
    <property type="match status" value="1"/>
</dbReference>
<keyword evidence="5" id="KW-0325">Glycoprotein</keyword>
<dbReference type="EMBL" id="JAAWWB010000015">
    <property type="protein sequence ID" value="KAG6765917.1"/>
    <property type="molecule type" value="Genomic_DNA"/>
</dbReference>
<feature type="repeat" description="PPR" evidence="6">
    <location>
        <begin position="639"/>
        <end position="673"/>
    </location>
</feature>
<dbReference type="InterPro" id="IPR002885">
    <property type="entry name" value="PPR_rpt"/>
</dbReference>
<reference evidence="7" key="1">
    <citation type="journal article" date="2020" name="bioRxiv">
        <title>Hybrid origin of Populus tomentosa Carr. identified through genome sequencing and phylogenomic analysis.</title>
        <authorList>
            <person name="An X."/>
            <person name="Gao K."/>
            <person name="Chen Z."/>
            <person name="Li J."/>
            <person name="Yang X."/>
            <person name="Yang X."/>
            <person name="Zhou J."/>
            <person name="Guo T."/>
            <person name="Zhao T."/>
            <person name="Huang S."/>
            <person name="Miao D."/>
            <person name="Khan W.U."/>
            <person name="Rao P."/>
            <person name="Ye M."/>
            <person name="Lei B."/>
            <person name="Liao W."/>
            <person name="Wang J."/>
            <person name="Ji L."/>
            <person name="Li Y."/>
            <person name="Guo B."/>
            <person name="Mustafa N.S."/>
            <person name="Li S."/>
            <person name="Yun Q."/>
            <person name="Keller S.R."/>
            <person name="Mao J."/>
            <person name="Zhang R."/>
            <person name="Strauss S.H."/>
        </authorList>
    </citation>
    <scope>NUCLEOTIDE SEQUENCE</scope>
    <source>
        <strain evidence="7">GM15</strain>
        <tissue evidence="7">Leaf</tissue>
    </source>
</reference>
<evidence type="ECO:0000313" key="7">
    <source>
        <dbReference type="EMBL" id="KAG6765917.1"/>
    </source>
</evidence>